<protein>
    <submittedName>
        <fullName evidence="1">Uncharacterized protein</fullName>
    </submittedName>
</protein>
<sequence length="49" mass="5726">MMLTYAARWIRHSIEQEVVVRSRPARLLHYGATTRLLTIAVWGQAGCRW</sequence>
<evidence type="ECO:0000313" key="1">
    <source>
        <dbReference type="EMBL" id="JAE30840.1"/>
    </source>
</evidence>
<reference evidence="1" key="1">
    <citation type="submission" date="2014-09" db="EMBL/GenBank/DDBJ databases">
        <authorList>
            <person name="Magalhaes I.L.F."/>
            <person name="Oliveira U."/>
            <person name="Santos F.R."/>
            <person name="Vidigal T.H.D.A."/>
            <person name="Brescovit A.D."/>
            <person name="Santos A.J."/>
        </authorList>
    </citation>
    <scope>NUCLEOTIDE SEQUENCE</scope>
    <source>
        <tissue evidence="1">Shoot tissue taken approximately 20 cm above the soil surface</tissue>
    </source>
</reference>
<dbReference type="AlphaFoldDB" id="A0A0A9H0T3"/>
<organism evidence="1">
    <name type="scientific">Arundo donax</name>
    <name type="common">Giant reed</name>
    <name type="synonym">Donax arundinaceus</name>
    <dbReference type="NCBI Taxonomy" id="35708"/>
    <lineage>
        <taxon>Eukaryota</taxon>
        <taxon>Viridiplantae</taxon>
        <taxon>Streptophyta</taxon>
        <taxon>Embryophyta</taxon>
        <taxon>Tracheophyta</taxon>
        <taxon>Spermatophyta</taxon>
        <taxon>Magnoliopsida</taxon>
        <taxon>Liliopsida</taxon>
        <taxon>Poales</taxon>
        <taxon>Poaceae</taxon>
        <taxon>PACMAD clade</taxon>
        <taxon>Arundinoideae</taxon>
        <taxon>Arundineae</taxon>
        <taxon>Arundo</taxon>
    </lineage>
</organism>
<proteinExistence type="predicted"/>
<name>A0A0A9H0T3_ARUDO</name>
<accession>A0A0A9H0T3</accession>
<dbReference type="EMBL" id="GBRH01167056">
    <property type="protein sequence ID" value="JAE30840.1"/>
    <property type="molecule type" value="Transcribed_RNA"/>
</dbReference>
<reference evidence="1" key="2">
    <citation type="journal article" date="2015" name="Data Brief">
        <title>Shoot transcriptome of the giant reed, Arundo donax.</title>
        <authorList>
            <person name="Barrero R.A."/>
            <person name="Guerrero F.D."/>
            <person name="Moolhuijzen P."/>
            <person name="Goolsby J.A."/>
            <person name="Tidwell J."/>
            <person name="Bellgard S.E."/>
            <person name="Bellgard M.I."/>
        </authorList>
    </citation>
    <scope>NUCLEOTIDE SEQUENCE</scope>
    <source>
        <tissue evidence="1">Shoot tissue taken approximately 20 cm above the soil surface</tissue>
    </source>
</reference>